<organism evidence="2 3">
    <name type="scientific">Oryza rufipogon</name>
    <name type="common">Brownbeard rice</name>
    <name type="synonym">Asian wild rice</name>
    <dbReference type="NCBI Taxonomy" id="4529"/>
    <lineage>
        <taxon>Eukaryota</taxon>
        <taxon>Viridiplantae</taxon>
        <taxon>Streptophyta</taxon>
        <taxon>Embryophyta</taxon>
        <taxon>Tracheophyta</taxon>
        <taxon>Spermatophyta</taxon>
        <taxon>Magnoliopsida</taxon>
        <taxon>Liliopsida</taxon>
        <taxon>Poales</taxon>
        <taxon>Poaceae</taxon>
        <taxon>BOP clade</taxon>
        <taxon>Oryzoideae</taxon>
        <taxon>Oryzeae</taxon>
        <taxon>Oryzinae</taxon>
        <taxon>Oryza</taxon>
    </lineage>
</organism>
<keyword evidence="3" id="KW-1185">Reference proteome</keyword>
<feature type="compositionally biased region" description="Low complexity" evidence="1">
    <location>
        <begin position="43"/>
        <end position="52"/>
    </location>
</feature>
<feature type="region of interest" description="Disordered" evidence="1">
    <location>
        <begin position="133"/>
        <end position="170"/>
    </location>
</feature>
<feature type="region of interest" description="Disordered" evidence="1">
    <location>
        <begin position="43"/>
        <end position="77"/>
    </location>
</feature>
<dbReference type="Gramene" id="ORUFI06G25260.1">
    <property type="protein sequence ID" value="ORUFI06G25260.1"/>
    <property type="gene ID" value="ORUFI06G25260"/>
</dbReference>
<name>A0A0E0Q141_ORYRU</name>
<dbReference type="EnsemblPlants" id="ORUFI06G25260.1">
    <property type="protein sequence ID" value="ORUFI06G25260.1"/>
    <property type="gene ID" value="ORUFI06G25260"/>
</dbReference>
<evidence type="ECO:0000256" key="1">
    <source>
        <dbReference type="SAM" id="MobiDB-lite"/>
    </source>
</evidence>
<feature type="region of interest" description="Disordered" evidence="1">
    <location>
        <begin position="1"/>
        <end position="31"/>
    </location>
</feature>
<feature type="compositionally biased region" description="Low complexity" evidence="1">
    <location>
        <begin position="137"/>
        <end position="152"/>
    </location>
</feature>
<evidence type="ECO:0000313" key="2">
    <source>
        <dbReference type="EnsemblPlants" id="ORUFI06G25260.1"/>
    </source>
</evidence>
<dbReference type="OMA" id="SEDVWAQ"/>
<reference evidence="2" key="2">
    <citation type="submission" date="2015-06" db="UniProtKB">
        <authorList>
            <consortium name="EnsemblPlants"/>
        </authorList>
    </citation>
    <scope>IDENTIFICATION</scope>
</reference>
<accession>A0A0E0Q141</accession>
<sequence>MASLPHVRPSARRSPLLRPSSGASLRPLLLRPSSHAPLRPLLAARRSSAPSDLADRGRRRWPAIEDGGTVGRGGGTRQHGGSAVLVAAPSAELVAVKLFASSSLAGSGSAHAISEDVWAQRWLEIEGGMVGRGGGCSSKSNSSGAIPSSLSSPYRSLGENEEGARGGVVTPSPALAHAGAARCIARAWPSSEAQIERSCSAWLWGLFCIRSTWLGVRCRQPNSDPLHPRVRARFHAGNQTHP</sequence>
<evidence type="ECO:0000313" key="3">
    <source>
        <dbReference type="Proteomes" id="UP000008022"/>
    </source>
</evidence>
<feature type="compositionally biased region" description="Low complexity" evidence="1">
    <location>
        <begin position="12"/>
        <end position="31"/>
    </location>
</feature>
<dbReference type="HOGENOM" id="CLU_1148806_0_0_1"/>
<reference evidence="3" key="1">
    <citation type="submission" date="2013-06" db="EMBL/GenBank/DDBJ databases">
        <authorList>
            <person name="Zhao Q."/>
        </authorList>
    </citation>
    <scope>NUCLEOTIDE SEQUENCE</scope>
    <source>
        <strain evidence="3">cv. W1943</strain>
    </source>
</reference>
<dbReference type="Proteomes" id="UP000008022">
    <property type="component" value="Unassembled WGS sequence"/>
</dbReference>
<proteinExistence type="predicted"/>
<dbReference type="AlphaFoldDB" id="A0A0E0Q141"/>
<feature type="compositionally biased region" description="Gly residues" evidence="1">
    <location>
        <begin position="68"/>
        <end position="77"/>
    </location>
</feature>
<protein>
    <submittedName>
        <fullName evidence="2">Uncharacterized protein</fullName>
    </submittedName>
</protein>